<gene>
    <name evidence="1" type="ORF">LPJ53_004463</name>
</gene>
<comment type="caution">
    <text evidence="1">The sequence shown here is derived from an EMBL/GenBank/DDBJ whole genome shotgun (WGS) entry which is preliminary data.</text>
</comment>
<dbReference type="OrthoDB" id="10329132at2759"/>
<dbReference type="Proteomes" id="UP001149813">
    <property type="component" value="Unassembled WGS sequence"/>
</dbReference>
<dbReference type="AlphaFoldDB" id="A0A9W7XYW2"/>
<sequence>MSVGSSAREHIHAITVYTAGVCIDETTYTASCALGVFYSVGSRLNVARRTKCYAGGGLYAALEAIRSVLEGIYLYTHNPREHTPVIIKTNREDAVFCIMNPRLAPAECRVLAKFVRIMCVQCSHPVSIEAYGMENIEMGASEAVRLASDFAQRR</sequence>
<keyword evidence="2" id="KW-1185">Reference proteome</keyword>
<proteinExistence type="predicted"/>
<protein>
    <submittedName>
        <fullName evidence="1">Uncharacterized protein</fullName>
    </submittedName>
</protein>
<accession>A0A9W7XYW2</accession>
<evidence type="ECO:0000313" key="1">
    <source>
        <dbReference type="EMBL" id="KAJ1720964.1"/>
    </source>
</evidence>
<organism evidence="1 2">
    <name type="scientific">Coemansia erecta</name>
    <dbReference type="NCBI Taxonomy" id="147472"/>
    <lineage>
        <taxon>Eukaryota</taxon>
        <taxon>Fungi</taxon>
        <taxon>Fungi incertae sedis</taxon>
        <taxon>Zoopagomycota</taxon>
        <taxon>Kickxellomycotina</taxon>
        <taxon>Kickxellomycetes</taxon>
        <taxon>Kickxellales</taxon>
        <taxon>Kickxellaceae</taxon>
        <taxon>Coemansia</taxon>
    </lineage>
</organism>
<evidence type="ECO:0000313" key="2">
    <source>
        <dbReference type="Proteomes" id="UP001149813"/>
    </source>
</evidence>
<name>A0A9W7XYW2_9FUNG</name>
<reference evidence="1" key="1">
    <citation type="submission" date="2022-07" db="EMBL/GenBank/DDBJ databases">
        <title>Phylogenomic reconstructions and comparative analyses of Kickxellomycotina fungi.</title>
        <authorList>
            <person name="Reynolds N.K."/>
            <person name="Stajich J.E."/>
            <person name="Barry K."/>
            <person name="Grigoriev I.V."/>
            <person name="Crous P."/>
            <person name="Smith M.E."/>
        </authorList>
    </citation>
    <scope>NUCLEOTIDE SEQUENCE</scope>
    <source>
        <strain evidence="1">NBRC 32514</strain>
    </source>
</reference>
<dbReference type="EMBL" id="JANBOJ010000210">
    <property type="protein sequence ID" value="KAJ1720964.1"/>
    <property type="molecule type" value="Genomic_DNA"/>
</dbReference>